<dbReference type="AlphaFoldDB" id="A0AA95SUP6"/>
<keyword evidence="2" id="KW-0489">Methyltransferase</keyword>
<keyword evidence="2" id="KW-0808">Transferase</keyword>
<dbReference type="RefSeq" id="WP_285231868.1">
    <property type="nucleotide sequence ID" value="NZ_CP116346.1"/>
</dbReference>
<proteinExistence type="predicted"/>
<name>A0AA95SUP6_9BURK</name>
<dbReference type="InterPro" id="IPR041698">
    <property type="entry name" value="Methyltransf_25"/>
</dbReference>
<dbReference type="Gene3D" id="3.40.50.150">
    <property type="entry name" value="Vaccinia Virus protein VP39"/>
    <property type="match status" value="1"/>
</dbReference>
<dbReference type="Proteomes" id="UP001177769">
    <property type="component" value="Chromosome"/>
</dbReference>
<dbReference type="Pfam" id="PF13649">
    <property type="entry name" value="Methyltransf_25"/>
    <property type="match status" value="1"/>
</dbReference>
<dbReference type="GO" id="GO:0008168">
    <property type="term" value="F:methyltransferase activity"/>
    <property type="evidence" value="ECO:0007669"/>
    <property type="project" value="UniProtKB-KW"/>
</dbReference>
<gene>
    <name evidence="2" type="ORF">PFX98_17980</name>
</gene>
<sequence length="185" mass="19833">MSISASPSSWLTRWPQALRAGASALDLACGSGRHLRHLAQQGLRVTGVDRDAAALAGLQGLGELIVADLEAGPWPLGERQFELVLVSNYLWRPLLPRIVSAVAPGGWLIYETFADGQQSVGRPARADFLLQPGELLQACAGLRVLGYEDGFLDDAGVNPRYVQRVAAVRAAAQPGVYPRHQLPFG</sequence>
<dbReference type="SUPFAM" id="SSF53335">
    <property type="entry name" value="S-adenosyl-L-methionine-dependent methyltransferases"/>
    <property type="match status" value="1"/>
</dbReference>
<dbReference type="EMBL" id="CP116346">
    <property type="protein sequence ID" value="WIT10789.1"/>
    <property type="molecule type" value="Genomic_DNA"/>
</dbReference>
<feature type="domain" description="Methyltransferase" evidence="1">
    <location>
        <begin position="25"/>
        <end position="106"/>
    </location>
</feature>
<evidence type="ECO:0000259" key="1">
    <source>
        <dbReference type="Pfam" id="PF13649"/>
    </source>
</evidence>
<dbReference type="InterPro" id="IPR029063">
    <property type="entry name" value="SAM-dependent_MTases_sf"/>
</dbReference>
<evidence type="ECO:0000313" key="2">
    <source>
        <dbReference type="EMBL" id="WIT10789.1"/>
    </source>
</evidence>
<dbReference type="CDD" id="cd02440">
    <property type="entry name" value="AdoMet_MTases"/>
    <property type="match status" value="1"/>
</dbReference>
<dbReference type="GO" id="GO:0032259">
    <property type="term" value="P:methylation"/>
    <property type="evidence" value="ECO:0007669"/>
    <property type="project" value="UniProtKB-KW"/>
</dbReference>
<evidence type="ECO:0000313" key="3">
    <source>
        <dbReference type="Proteomes" id="UP001177769"/>
    </source>
</evidence>
<accession>A0AA95SUP6</accession>
<protein>
    <submittedName>
        <fullName evidence="2">Class I SAM-dependent methyltransferase</fullName>
    </submittedName>
</protein>
<organism evidence="2 3">
    <name type="scientific">Paucibacter sediminis</name>
    <dbReference type="NCBI Taxonomy" id="3019553"/>
    <lineage>
        <taxon>Bacteria</taxon>
        <taxon>Pseudomonadati</taxon>
        <taxon>Pseudomonadota</taxon>
        <taxon>Betaproteobacteria</taxon>
        <taxon>Burkholderiales</taxon>
        <taxon>Sphaerotilaceae</taxon>
        <taxon>Roseateles</taxon>
    </lineage>
</organism>
<keyword evidence="3" id="KW-1185">Reference proteome</keyword>
<dbReference type="KEGG" id="pais:PFX98_17980"/>
<reference evidence="2" key="1">
    <citation type="submission" date="2023-01" db="EMBL/GenBank/DDBJ databases">
        <title>Whole genome sequence of Paucibacter sp. S2-9 isolated from pond sediment.</title>
        <authorList>
            <person name="Jung J.Y."/>
        </authorList>
    </citation>
    <scope>NUCLEOTIDE SEQUENCE</scope>
    <source>
        <strain evidence="2">S2-9</strain>
    </source>
</reference>